<proteinExistence type="predicted"/>
<organism evidence="2 3">
    <name type="scientific">Dryococelus australis</name>
    <dbReference type="NCBI Taxonomy" id="614101"/>
    <lineage>
        <taxon>Eukaryota</taxon>
        <taxon>Metazoa</taxon>
        <taxon>Ecdysozoa</taxon>
        <taxon>Arthropoda</taxon>
        <taxon>Hexapoda</taxon>
        <taxon>Insecta</taxon>
        <taxon>Pterygota</taxon>
        <taxon>Neoptera</taxon>
        <taxon>Polyneoptera</taxon>
        <taxon>Phasmatodea</taxon>
        <taxon>Verophasmatodea</taxon>
        <taxon>Anareolatae</taxon>
        <taxon>Phasmatidae</taxon>
        <taxon>Eurycanthinae</taxon>
        <taxon>Dryococelus</taxon>
    </lineage>
</organism>
<evidence type="ECO:0000313" key="2">
    <source>
        <dbReference type="EMBL" id="KAJ8877340.1"/>
    </source>
</evidence>
<dbReference type="EMBL" id="JARBHB010000008">
    <property type="protein sequence ID" value="KAJ8877340.1"/>
    <property type="molecule type" value="Genomic_DNA"/>
</dbReference>
<evidence type="ECO:0000256" key="1">
    <source>
        <dbReference type="SAM" id="MobiDB-lite"/>
    </source>
</evidence>
<protein>
    <submittedName>
        <fullName evidence="2">Uncharacterized protein</fullName>
    </submittedName>
</protein>
<gene>
    <name evidence="2" type="ORF">PR048_021794</name>
</gene>
<sequence length="99" mass="11160">MKRLLEQKQAIALAVTNLTIDETLTSAQWNLLKNCYFQLALLLDPRIKGRAFTEVHNFEEAKQALVHQVQQLNASSCSHESRKAGRTQYPFSASISAPM</sequence>
<name>A0ABQ9GZ97_9NEOP</name>
<comment type="caution">
    <text evidence="2">The sequence shown here is derived from an EMBL/GenBank/DDBJ whole genome shotgun (WGS) entry which is preliminary data.</text>
</comment>
<dbReference type="Proteomes" id="UP001159363">
    <property type="component" value="Chromosome 7"/>
</dbReference>
<feature type="region of interest" description="Disordered" evidence="1">
    <location>
        <begin position="77"/>
        <end position="99"/>
    </location>
</feature>
<reference evidence="2 3" key="1">
    <citation type="submission" date="2023-02" db="EMBL/GenBank/DDBJ databases">
        <title>LHISI_Scaffold_Assembly.</title>
        <authorList>
            <person name="Stuart O.P."/>
            <person name="Cleave R."/>
            <person name="Magrath M.J.L."/>
            <person name="Mikheyev A.S."/>
        </authorList>
    </citation>
    <scope>NUCLEOTIDE SEQUENCE [LARGE SCALE GENOMIC DNA]</scope>
    <source>
        <strain evidence="2">Daus_M_001</strain>
        <tissue evidence="2">Leg muscle</tissue>
    </source>
</reference>
<evidence type="ECO:0000313" key="3">
    <source>
        <dbReference type="Proteomes" id="UP001159363"/>
    </source>
</evidence>
<feature type="compositionally biased region" description="Polar residues" evidence="1">
    <location>
        <begin position="89"/>
        <end position="99"/>
    </location>
</feature>
<keyword evidence="3" id="KW-1185">Reference proteome</keyword>
<accession>A0ABQ9GZ97</accession>